<name>A0A0J9HE79_AJEDA</name>
<evidence type="ECO:0000313" key="1">
    <source>
        <dbReference type="EMBL" id="KMW67384.1"/>
    </source>
</evidence>
<protein>
    <submittedName>
        <fullName evidence="1">Uncharacterized protein</fullName>
    </submittedName>
</protein>
<dbReference type="OrthoDB" id="10563554at2759"/>
<reference evidence="1" key="1">
    <citation type="submission" date="2010-03" db="EMBL/GenBank/DDBJ databases">
        <title>Annotation of Blastomyces dermatitidis strain ATCC 18188.</title>
        <authorList>
            <consortium name="The Broad Institute Genome Sequencing Platform"/>
            <consortium name="Broad Institute Genome Sequencing Center for Infectious Disease."/>
            <person name="Cuomo C."/>
            <person name="Klein B."/>
            <person name="Sullivan T."/>
            <person name="Heitman J."/>
            <person name="Young S."/>
            <person name="Zeng Q."/>
            <person name="Gargeya S."/>
            <person name="Alvarado L."/>
            <person name="Berlin A.M."/>
            <person name="Chapman S.B."/>
            <person name="Chen Z."/>
            <person name="Freedman E."/>
            <person name="Gellesch M."/>
            <person name="Goldberg J."/>
            <person name="Griggs A."/>
            <person name="Gujja S."/>
            <person name="Heilman E."/>
            <person name="Heiman D."/>
            <person name="Howarth C."/>
            <person name="Mehta T."/>
            <person name="Neiman D."/>
            <person name="Pearson M."/>
            <person name="Roberts A."/>
            <person name="Saif S."/>
            <person name="Shea T."/>
            <person name="Shenoy N."/>
            <person name="Sisk P."/>
            <person name="Stolte C."/>
            <person name="Sykes S."/>
            <person name="White J."/>
            <person name="Yandava C."/>
            <person name="Haas B."/>
            <person name="Nusbaum C."/>
            <person name="Birren B."/>
        </authorList>
    </citation>
    <scope>NUCLEOTIDE SEQUENCE</scope>
    <source>
        <strain evidence="1">ATCC 18188</strain>
    </source>
</reference>
<dbReference type="AlphaFoldDB" id="A0A0J9HE79"/>
<dbReference type="InterPro" id="IPR036770">
    <property type="entry name" value="Ankyrin_rpt-contain_sf"/>
</dbReference>
<dbReference type="SUPFAM" id="SSF48403">
    <property type="entry name" value="Ankyrin repeat"/>
    <property type="match status" value="1"/>
</dbReference>
<proteinExistence type="predicted"/>
<dbReference type="Proteomes" id="UP000007802">
    <property type="component" value="Unassembled WGS sequence"/>
</dbReference>
<accession>A0A0J9HE79</accession>
<dbReference type="EMBL" id="GG749423">
    <property type="protein sequence ID" value="KMW67384.1"/>
    <property type="molecule type" value="Genomic_DNA"/>
</dbReference>
<organism evidence="1">
    <name type="scientific">Ajellomyces dermatitidis (strain ATCC 18188 / CBS 674.68)</name>
    <name type="common">Blastomyces dermatitidis</name>
    <dbReference type="NCBI Taxonomy" id="653446"/>
    <lineage>
        <taxon>Eukaryota</taxon>
        <taxon>Fungi</taxon>
        <taxon>Dikarya</taxon>
        <taxon>Ascomycota</taxon>
        <taxon>Pezizomycotina</taxon>
        <taxon>Eurotiomycetes</taxon>
        <taxon>Eurotiomycetidae</taxon>
        <taxon>Onygenales</taxon>
        <taxon>Ajellomycetaceae</taxon>
        <taxon>Blastomyces</taxon>
    </lineage>
</organism>
<dbReference type="Gene3D" id="1.25.40.20">
    <property type="entry name" value="Ankyrin repeat-containing domain"/>
    <property type="match status" value="1"/>
</dbReference>
<sequence>MLYKAAAEGRSELARILLDNGRIDLRDPSHLGIKSLSIALWQYQEETAIMIADKYRKEGLKIEKGLKALLMAARFGLPDLVESLMKAGTFHS</sequence>
<gene>
    <name evidence="1" type="ORF">BDDG_12092</name>
</gene>